<dbReference type="EMBL" id="CP036299">
    <property type="protein sequence ID" value="QDV31175.1"/>
    <property type="molecule type" value="Genomic_DNA"/>
</dbReference>
<dbReference type="Proteomes" id="UP000315349">
    <property type="component" value="Chromosome"/>
</dbReference>
<dbReference type="KEGG" id="peh:Spb1_31130"/>
<reference evidence="1 2" key="1">
    <citation type="submission" date="2019-02" db="EMBL/GenBank/DDBJ databases">
        <title>Deep-cultivation of Planctomycetes and their phenomic and genomic characterization uncovers novel biology.</title>
        <authorList>
            <person name="Wiegand S."/>
            <person name="Jogler M."/>
            <person name="Boedeker C."/>
            <person name="Pinto D."/>
            <person name="Vollmers J."/>
            <person name="Rivas-Marin E."/>
            <person name="Kohn T."/>
            <person name="Peeters S.H."/>
            <person name="Heuer A."/>
            <person name="Rast P."/>
            <person name="Oberbeckmann S."/>
            <person name="Bunk B."/>
            <person name="Jeske O."/>
            <person name="Meyerdierks A."/>
            <person name="Storesund J.E."/>
            <person name="Kallscheuer N."/>
            <person name="Luecker S."/>
            <person name="Lage O.M."/>
            <person name="Pohl T."/>
            <person name="Merkel B.J."/>
            <person name="Hornburger P."/>
            <person name="Mueller R.-W."/>
            <person name="Bruemmer F."/>
            <person name="Labrenz M."/>
            <person name="Spormann A.M."/>
            <person name="Op den Camp H."/>
            <person name="Overmann J."/>
            <person name="Amann R."/>
            <person name="Jetten M.S.M."/>
            <person name="Mascher T."/>
            <person name="Medema M.H."/>
            <person name="Devos D.P."/>
            <person name="Kaster A.-K."/>
            <person name="Ovreas L."/>
            <person name="Rohde M."/>
            <person name="Galperin M.Y."/>
            <person name="Jogler C."/>
        </authorList>
    </citation>
    <scope>NUCLEOTIDE SEQUENCE [LARGE SCALE GENOMIC DNA]</scope>
    <source>
        <strain evidence="1 2">Spb1</strain>
    </source>
</reference>
<evidence type="ECO:0000313" key="2">
    <source>
        <dbReference type="Proteomes" id="UP000315349"/>
    </source>
</evidence>
<protein>
    <submittedName>
        <fullName evidence="1">Uncharacterized protein</fullName>
    </submittedName>
</protein>
<evidence type="ECO:0000313" key="1">
    <source>
        <dbReference type="EMBL" id="QDV31175.1"/>
    </source>
</evidence>
<keyword evidence="2" id="KW-1185">Reference proteome</keyword>
<dbReference type="AlphaFoldDB" id="A0A518GRE4"/>
<name>A0A518GRE4_9PLAN</name>
<proteinExistence type="predicted"/>
<organism evidence="1 2">
    <name type="scientific">Planctopirus ephydatiae</name>
    <dbReference type="NCBI Taxonomy" id="2528019"/>
    <lineage>
        <taxon>Bacteria</taxon>
        <taxon>Pseudomonadati</taxon>
        <taxon>Planctomycetota</taxon>
        <taxon>Planctomycetia</taxon>
        <taxon>Planctomycetales</taxon>
        <taxon>Planctomycetaceae</taxon>
        <taxon>Planctopirus</taxon>
    </lineage>
</organism>
<accession>A0A518GRE4</accession>
<sequence length="35" mass="4093">MADQEIRAGERLLRIDYEDRLTMLTARLLGTMLAR</sequence>
<gene>
    <name evidence="1" type="ORF">Spb1_31130</name>
</gene>